<dbReference type="InterPro" id="IPR001715">
    <property type="entry name" value="CH_dom"/>
</dbReference>
<evidence type="ECO:0000313" key="9">
    <source>
        <dbReference type="Proteomes" id="UP000193467"/>
    </source>
</evidence>
<protein>
    <submittedName>
        <fullName evidence="8">Calponin homology domain-containing protein</fullName>
    </submittedName>
</protein>
<dbReference type="InParanoid" id="A0A1Y2D9X0"/>
<dbReference type="SUPFAM" id="SSF47576">
    <property type="entry name" value="Calponin-homology domain, CH-domain"/>
    <property type="match status" value="1"/>
</dbReference>
<dbReference type="GO" id="GO:0003779">
    <property type="term" value="F:actin binding"/>
    <property type="evidence" value="ECO:0007669"/>
    <property type="project" value="UniProtKB-KW"/>
</dbReference>
<keyword evidence="3" id="KW-0106">Calcium</keyword>
<gene>
    <name evidence="8" type="ORF">BCR35DRAFT_309926</name>
</gene>
<dbReference type="PROSITE" id="PS00019">
    <property type="entry name" value="ACTININ_1"/>
    <property type="match status" value="1"/>
</dbReference>
<dbReference type="SUPFAM" id="SSF47473">
    <property type="entry name" value="EF-hand"/>
    <property type="match status" value="1"/>
</dbReference>
<dbReference type="CDD" id="cd21216">
    <property type="entry name" value="CH_ACTN_rpt2"/>
    <property type="match status" value="1"/>
</dbReference>
<keyword evidence="4" id="KW-0009">Actin-binding</keyword>
<proteinExistence type="inferred from homology"/>
<dbReference type="PROSITE" id="PS50222">
    <property type="entry name" value="EF_HAND_2"/>
    <property type="match status" value="1"/>
</dbReference>
<dbReference type="Pfam" id="PF00307">
    <property type="entry name" value="CH"/>
    <property type="match status" value="2"/>
</dbReference>
<evidence type="ECO:0000256" key="4">
    <source>
        <dbReference type="ARBA" id="ARBA00023203"/>
    </source>
</evidence>
<dbReference type="InterPro" id="IPR002048">
    <property type="entry name" value="EF_hand_dom"/>
</dbReference>
<keyword evidence="2" id="KW-0677">Repeat</keyword>
<dbReference type="AlphaFoldDB" id="A0A1Y2D9X0"/>
<dbReference type="FunFam" id="1.10.418.10:FF:000001">
    <property type="entry name" value="Actinin alpha 1"/>
    <property type="match status" value="1"/>
</dbReference>
<dbReference type="SMART" id="SM01184">
    <property type="entry name" value="efhand_Ca_insen"/>
    <property type="match status" value="1"/>
</dbReference>
<dbReference type="FunCoup" id="A0A1Y2D9X0">
    <property type="interactions" value="8"/>
</dbReference>
<dbReference type="OrthoDB" id="10017054at2759"/>
<dbReference type="Gene3D" id="1.20.58.60">
    <property type="match status" value="2"/>
</dbReference>
<evidence type="ECO:0000256" key="5">
    <source>
        <dbReference type="SAM" id="MobiDB-lite"/>
    </source>
</evidence>
<feature type="domain" description="Calponin-homology (CH)" evidence="6">
    <location>
        <begin position="256"/>
        <end position="363"/>
    </location>
</feature>
<sequence length="763" mass="84999">MSDPFRRPGGPFTPVTPQQPPSRSPSPTKLSRPLSLFGPPSSSSNTAPTATAAGASNGANGLQRRPTHRTSSSMSSISLSGLSLSGVSASHASSPGMVHSPTFNSFSPTSPAVGPGGGGGREWGTFGATMDKHKKVGAEHEDVQSRVFCKWLNARLEPRYPPLTDLGSDFMDGTRLIQLVEVLTDSSLGRYNTAPNHRVQRFENAKQALDRIKELGVHLTNIGPEDIVDGNRKLILGMIWSLVLRFSIADIQEEGTYAKEGLLLWCQRKTKGYEEVDVQDFRSSWKDGLAFCALIHRHRPDLLDWESLSKDPRDAEENMRRAFRVAEESLGIPQLLDVEDVCGKRPDERSVMTYVAQYFHAFSSTAQAETESKVISTFVENMSSLMVAVNDYEARVGRLLHSLQTTLSDWSLTPPSPPYSSLTASRTALDTYRQTSKPEWSRERGEVEELLLNIQTKLKTYGLSPYEPTEEVCLATIENKWGEVLDTELQRRIQINSGIRQIQNDARRRFADLANALQLQIADKGWELVNISGSLENQLTHTHSILASLPSLSAQCDPLKLAEEAFIECQAEYNDWTVHSVEELEREYMGLEKRARARKVFIEQQIVARKATTVSPKDLEEFDSAFRSFDKDLLGRLDLDQLAGALGALGVAEIDLEEIHAQVGDEVTYEEFIQFMVARSEERPTGDKVRSCFRSTAGGKPYITELDLRRLDLPASAIKFLLERLDFYEPQVVGEDGALDVAEEDQEGARDYEAFLRMFMEAA</sequence>
<evidence type="ECO:0000256" key="2">
    <source>
        <dbReference type="ARBA" id="ARBA00022737"/>
    </source>
</evidence>
<dbReference type="Gene3D" id="1.10.238.10">
    <property type="entry name" value="EF-hand"/>
    <property type="match status" value="2"/>
</dbReference>
<comment type="similarity">
    <text evidence="1">Belongs to the alpha-actinin family.</text>
</comment>
<feature type="domain" description="EF-hand" evidence="7">
    <location>
        <begin position="617"/>
        <end position="652"/>
    </location>
</feature>
<evidence type="ECO:0000313" key="8">
    <source>
        <dbReference type="EMBL" id="ORY55954.1"/>
    </source>
</evidence>
<dbReference type="InterPro" id="IPR014837">
    <property type="entry name" value="EF-hand_Ca_insen"/>
</dbReference>
<reference evidence="8 9" key="1">
    <citation type="submission" date="2016-07" db="EMBL/GenBank/DDBJ databases">
        <title>Pervasive Adenine N6-methylation of Active Genes in Fungi.</title>
        <authorList>
            <consortium name="DOE Joint Genome Institute"/>
            <person name="Mondo S.J."/>
            <person name="Dannebaum R.O."/>
            <person name="Kuo R.C."/>
            <person name="Labutti K."/>
            <person name="Haridas S."/>
            <person name="Kuo A."/>
            <person name="Salamov A."/>
            <person name="Ahrendt S.R."/>
            <person name="Lipzen A."/>
            <person name="Sullivan W."/>
            <person name="Andreopoulos W.B."/>
            <person name="Clum A."/>
            <person name="Lindquist E."/>
            <person name="Daum C."/>
            <person name="Ramamoorthy G.K."/>
            <person name="Gryganskyi A."/>
            <person name="Culley D."/>
            <person name="Magnuson J.K."/>
            <person name="James T.Y."/>
            <person name="O'Malley M.A."/>
            <person name="Stajich J.E."/>
            <person name="Spatafora J.W."/>
            <person name="Visel A."/>
            <person name="Grigoriev I.V."/>
        </authorList>
    </citation>
    <scope>NUCLEOTIDE SEQUENCE [LARGE SCALE GENOMIC DNA]</scope>
    <source>
        <strain evidence="8 9">62-1032</strain>
    </source>
</reference>
<dbReference type="InterPro" id="IPR036872">
    <property type="entry name" value="CH_dom_sf"/>
</dbReference>
<evidence type="ECO:0000256" key="3">
    <source>
        <dbReference type="ARBA" id="ARBA00022837"/>
    </source>
</evidence>
<dbReference type="STRING" id="106004.A0A1Y2D9X0"/>
<dbReference type="InterPro" id="IPR011992">
    <property type="entry name" value="EF-hand-dom_pair"/>
</dbReference>
<evidence type="ECO:0000256" key="1">
    <source>
        <dbReference type="ARBA" id="ARBA00010255"/>
    </source>
</evidence>
<dbReference type="SUPFAM" id="SSF46966">
    <property type="entry name" value="Spectrin repeat"/>
    <property type="match status" value="1"/>
</dbReference>
<dbReference type="GO" id="GO:0005509">
    <property type="term" value="F:calcium ion binding"/>
    <property type="evidence" value="ECO:0007669"/>
    <property type="project" value="InterPro"/>
</dbReference>
<evidence type="ECO:0000259" key="7">
    <source>
        <dbReference type="PROSITE" id="PS50222"/>
    </source>
</evidence>
<name>A0A1Y2D9X0_9BASI</name>
<keyword evidence="9" id="KW-1185">Reference proteome</keyword>
<dbReference type="PANTHER" id="PTHR11915">
    <property type="entry name" value="SPECTRIN/FILAMIN RELATED CYTOSKELETAL PROTEIN"/>
    <property type="match status" value="1"/>
</dbReference>
<dbReference type="SMART" id="SM00033">
    <property type="entry name" value="CH"/>
    <property type="match status" value="2"/>
</dbReference>
<accession>A0A1Y2D9X0</accession>
<dbReference type="Pfam" id="PF08726">
    <property type="entry name" value="EFhand_Ca_insen"/>
    <property type="match status" value="1"/>
</dbReference>
<dbReference type="Gene3D" id="1.10.418.10">
    <property type="entry name" value="Calponin-like domain"/>
    <property type="match status" value="2"/>
</dbReference>
<dbReference type="Proteomes" id="UP000193467">
    <property type="component" value="Unassembled WGS sequence"/>
</dbReference>
<feature type="region of interest" description="Disordered" evidence="5">
    <location>
        <begin position="1"/>
        <end position="118"/>
    </location>
</feature>
<feature type="domain" description="Calponin-homology (CH)" evidence="6">
    <location>
        <begin position="142"/>
        <end position="247"/>
    </location>
</feature>
<dbReference type="InterPro" id="IPR001589">
    <property type="entry name" value="Actinin_actin-bd_CS"/>
</dbReference>
<dbReference type="PROSITE" id="PS00020">
    <property type="entry name" value="ACTININ_2"/>
    <property type="match status" value="1"/>
</dbReference>
<comment type="caution">
    <text evidence="8">The sequence shown here is derived from an EMBL/GenBank/DDBJ whole genome shotgun (WGS) entry which is preliminary data.</text>
</comment>
<feature type="compositionally biased region" description="Low complexity" evidence="5">
    <location>
        <begin position="25"/>
        <end position="60"/>
    </location>
</feature>
<dbReference type="PROSITE" id="PS50021">
    <property type="entry name" value="CH"/>
    <property type="match status" value="2"/>
</dbReference>
<organism evidence="8 9">
    <name type="scientific">Leucosporidium creatinivorum</name>
    <dbReference type="NCBI Taxonomy" id="106004"/>
    <lineage>
        <taxon>Eukaryota</taxon>
        <taxon>Fungi</taxon>
        <taxon>Dikarya</taxon>
        <taxon>Basidiomycota</taxon>
        <taxon>Pucciniomycotina</taxon>
        <taxon>Microbotryomycetes</taxon>
        <taxon>Leucosporidiales</taxon>
        <taxon>Leucosporidium</taxon>
    </lineage>
</organism>
<dbReference type="EMBL" id="MCGR01000088">
    <property type="protein sequence ID" value="ORY55954.1"/>
    <property type="molecule type" value="Genomic_DNA"/>
</dbReference>
<feature type="compositionally biased region" description="Low complexity" evidence="5">
    <location>
        <begin position="71"/>
        <end position="111"/>
    </location>
</feature>
<evidence type="ECO:0000259" key="6">
    <source>
        <dbReference type="PROSITE" id="PS50021"/>
    </source>
</evidence>